<proteinExistence type="inferred from homology"/>
<keyword evidence="8" id="KW-0325">Glycoprotein</keyword>
<protein>
    <recommendedName>
        <fullName evidence="12">Transmembrane protein 59</fullName>
    </recommendedName>
</protein>
<evidence type="ECO:0000256" key="5">
    <source>
        <dbReference type="ARBA" id="ARBA00022989"/>
    </source>
</evidence>
<keyword evidence="5 9" id="KW-1133">Transmembrane helix</keyword>
<accession>A0AAV2QQP3</accession>
<comment type="similarity">
    <text evidence="2">Belongs to the TMEM59 family.</text>
</comment>
<keyword evidence="4" id="KW-0732">Signal</keyword>
<evidence type="ECO:0008006" key="12">
    <source>
        <dbReference type="Google" id="ProtNLM"/>
    </source>
</evidence>
<reference evidence="10 11" key="1">
    <citation type="submission" date="2024-05" db="EMBL/GenBank/DDBJ databases">
        <authorList>
            <person name="Wallberg A."/>
        </authorList>
    </citation>
    <scope>NUCLEOTIDE SEQUENCE [LARGE SCALE GENOMIC DNA]</scope>
</reference>
<feature type="non-terminal residue" evidence="10">
    <location>
        <position position="312"/>
    </location>
</feature>
<dbReference type="Pfam" id="PF12280">
    <property type="entry name" value="BSMAP"/>
    <property type="match status" value="1"/>
</dbReference>
<dbReference type="InterPro" id="IPR022065">
    <property type="entry name" value="Uncharacterised_TMEM59"/>
</dbReference>
<dbReference type="PANTHER" id="PTHR28652">
    <property type="entry name" value="TRANSMEMBRANE PROTEIN 59-LIKE PROTEIN"/>
    <property type="match status" value="1"/>
</dbReference>
<evidence type="ECO:0000313" key="11">
    <source>
        <dbReference type="Proteomes" id="UP001497623"/>
    </source>
</evidence>
<dbReference type="EMBL" id="CAXKWB010010208">
    <property type="protein sequence ID" value="CAL4097223.1"/>
    <property type="molecule type" value="Genomic_DNA"/>
</dbReference>
<keyword evidence="3 9" id="KW-0812">Transmembrane</keyword>
<evidence type="ECO:0000256" key="3">
    <source>
        <dbReference type="ARBA" id="ARBA00022692"/>
    </source>
</evidence>
<gene>
    <name evidence="10" type="ORF">MNOR_LOCUS15939</name>
</gene>
<keyword evidence="7 9" id="KW-0472">Membrane</keyword>
<dbReference type="GO" id="GO:0000139">
    <property type="term" value="C:Golgi membrane"/>
    <property type="evidence" value="ECO:0007669"/>
    <property type="project" value="UniProtKB-SubCell"/>
</dbReference>
<evidence type="ECO:0000256" key="8">
    <source>
        <dbReference type="ARBA" id="ARBA00023180"/>
    </source>
</evidence>
<dbReference type="PANTHER" id="PTHR28652:SF2">
    <property type="entry name" value="TRANSMEMBRANE PROTEIN 59-LIKE PROTEIN"/>
    <property type="match status" value="1"/>
</dbReference>
<feature type="transmembrane region" description="Helical" evidence="9">
    <location>
        <begin position="238"/>
        <end position="255"/>
    </location>
</feature>
<evidence type="ECO:0000256" key="4">
    <source>
        <dbReference type="ARBA" id="ARBA00022729"/>
    </source>
</evidence>
<evidence type="ECO:0000256" key="1">
    <source>
        <dbReference type="ARBA" id="ARBA00004614"/>
    </source>
</evidence>
<evidence type="ECO:0000256" key="9">
    <source>
        <dbReference type="SAM" id="Phobius"/>
    </source>
</evidence>
<evidence type="ECO:0000256" key="6">
    <source>
        <dbReference type="ARBA" id="ARBA00023034"/>
    </source>
</evidence>
<organism evidence="10 11">
    <name type="scientific">Meganyctiphanes norvegica</name>
    <name type="common">Northern krill</name>
    <name type="synonym">Thysanopoda norvegica</name>
    <dbReference type="NCBI Taxonomy" id="48144"/>
    <lineage>
        <taxon>Eukaryota</taxon>
        <taxon>Metazoa</taxon>
        <taxon>Ecdysozoa</taxon>
        <taxon>Arthropoda</taxon>
        <taxon>Crustacea</taxon>
        <taxon>Multicrustacea</taxon>
        <taxon>Malacostraca</taxon>
        <taxon>Eumalacostraca</taxon>
        <taxon>Eucarida</taxon>
        <taxon>Euphausiacea</taxon>
        <taxon>Euphausiidae</taxon>
        <taxon>Meganyctiphanes</taxon>
    </lineage>
</organism>
<evidence type="ECO:0000256" key="2">
    <source>
        <dbReference type="ARBA" id="ARBA00009643"/>
    </source>
</evidence>
<dbReference type="AlphaFoldDB" id="A0AAV2QQP3"/>
<comment type="caution">
    <text evidence="10">The sequence shown here is derived from an EMBL/GenBank/DDBJ whole genome shotgun (WGS) entry which is preliminary data.</text>
</comment>
<sequence length="312" mass="34520">MNNKKIQMNKQGIDLHSCSLLLPVTQKTTKKLGASKIHEKSVIQYTPTTWPVSSDNNACERGCRFYTIGSFVSDGLPDKTEDHGNGIEDIVQSKVKKLCYGSCVEAYNETSSLTDACKFGCDAQEQVSKMEIEKDEEEQTMHLLSPIMQVRAVYSTMMGALRVFRTSVVTYFISDDNKIVAIESEPEIIMEVAAVPVDDAQETAPLQARNLEREMFEDSGSDPSVVSCFSRRMGVPRYLLVASVMALICFTIYIICAVCSTAESSKHKGLSVQADPIVSMPVKCVRPEDLTKLSLIEEDDLQAPPLPIKVNL</sequence>
<keyword evidence="11" id="KW-1185">Reference proteome</keyword>
<dbReference type="Proteomes" id="UP001497623">
    <property type="component" value="Unassembled WGS sequence"/>
</dbReference>
<comment type="subcellular location">
    <subcellularLocation>
        <location evidence="1">Golgi apparatus membrane</location>
        <topology evidence="1">Single-pass type I membrane protein</topology>
    </subcellularLocation>
</comment>
<evidence type="ECO:0000256" key="7">
    <source>
        <dbReference type="ARBA" id="ARBA00023136"/>
    </source>
</evidence>
<name>A0AAV2QQP3_MEGNR</name>
<evidence type="ECO:0000313" key="10">
    <source>
        <dbReference type="EMBL" id="CAL4097223.1"/>
    </source>
</evidence>
<keyword evidence="6" id="KW-0333">Golgi apparatus</keyword>